<sequence length="249" mass="29424">MGITLPSPNGLMLNPDKSTGYTDPSHAKGRFSLLHEWQFRSGLDRYIWIIGMIYAYYHPTVEKWMEKLEESEFRRRISIKLAVVFVSLTYEISEFVIPFQMAWEDYIEDLNHADPYLAKIIHYVVERVLICLLLAYLQISYRLFELTKTLKTASVPSKDDKRLMHNIVVQAMENIFRKTERLPSTCCTSGICMMDRTMVAAFFAEGAHNQDLVQVHKRSLDPRPYKRCRFERKTGRKRRQRLLFEFHIC</sequence>
<dbReference type="PANTHER" id="PTHR13533:SF1">
    <property type="entry name" value="N-ACETYLNEURAMINATE 9-O-ACETYLTRANSFERASE"/>
    <property type="match status" value="1"/>
</dbReference>
<evidence type="ECO:0000256" key="3">
    <source>
        <dbReference type="ARBA" id="ARBA00022989"/>
    </source>
</evidence>
<dbReference type="GO" id="GO:0010411">
    <property type="term" value="P:xyloglucan metabolic process"/>
    <property type="evidence" value="ECO:0007669"/>
    <property type="project" value="TreeGrafter"/>
</dbReference>
<proteinExistence type="predicted"/>
<comment type="subcellular location">
    <subcellularLocation>
        <location evidence="1">Membrane</location>
    </subcellularLocation>
</comment>
<dbReference type="GO" id="GO:0016407">
    <property type="term" value="F:acetyltransferase activity"/>
    <property type="evidence" value="ECO:0007669"/>
    <property type="project" value="TreeGrafter"/>
</dbReference>
<protein>
    <submittedName>
        <fullName evidence="5">Uncharacterized protein</fullName>
    </submittedName>
</protein>
<dbReference type="Gramene" id="RZC47805">
    <property type="protein sequence ID" value="RZC47805"/>
    <property type="gene ID" value="C5167_040742"/>
</dbReference>
<evidence type="ECO:0000256" key="1">
    <source>
        <dbReference type="ARBA" id="ARBA00004370"/>
    </source>
</evidence>
<gene>
    <name evidence="5" type="ORF">C5167_040742</name>
</gene>
<dbReference type="GO" id="GO:0016020">
    <property type="term" value="C:membrane"/>
    <property type="evidence" value="ECO:0007669"/>
    <property type="project" value="UniProtKB-SubCell"/>
</dbReference>
<evidence type="ECO:0000256" key="4">
    <source>
        <dbReference type="ARBA" id="ARBA00023136"/>
    </source>
</evidence>
<dbReference type="GO" id="GO:0045492">
    <property type="term" value="P:xylan biosynthetic process"/>
    <property type="evidence" value="ECO:0007669"/>
    <property type="project" value="TreeGrafter"/>
</dbReference>
<dbReference type="GO" id="GO:0005794">
    <property type="term" value="C:Golgi apparatus"/>
    <property type="evidence" value="ECO:0007669"/>
    <property type="project" value="UniProtKB-ARBA"/>
</dbReference>
<dbReference type="PANTHER" id="PTHR13533">
    <property type="entry name" value="N-ACETYLNEURAMINATE 9-O-ACETYLTRANSFERASE"/>
    <property type="match status" value="1"/>
</dbReference>
<dbReference type="Proteomes" id="UP000316621">
    <property type="component" value="Chromosome 1"/>
</dbReference>
<name>A0A4Y7IK13_PAPSO</name>
<evidence type="ECO:0000313" key="6">
    <source>
        <dbReference type="Proteomes" id="UP000316621"/>
    </source>
</evidence>
<keyword evidence="3" id="KW-1133">Transmembrane helix</keyword>
<keyword evidence="6" id="KW-1185">Reference proteome</keyword>
<dbReference type="AlphaFoldDB" id="A0A4Y7IK13"/>
<keyword evidence="4" id="KW-0472">Membrane</keyword>
<evidence type="ECO:0000313" key="5">
    <source>
        <dbReference type="EMBL" id="RZC47805.1"/>
    </source>
</evidence>
<dbReference type="EMBL" id="CM010715">
    <property type="protein sequence ID" value="RZC47805.1"/>
    <property type="molecule type" value="Genomic_DNA"/>
</dbReference>
<keyword evidence="2" id="KW-0812">Transmembrane</keyword>
<organism evidence="5 6">
    <name type="scientific">Papaver somniferum</name>
    <name type="common">Opium poppy</name>
    <dbReference type="NCBI Taxonomy" id="3469"/>
    <lineage>
        <taxon>Eukaryota</taxon>
        <taxon>Viridiplantae</taxon>
        <taxon>Streptophyta</taxon>
        <taxon>Embryophyta</taxon>
        <taxon>Tracheophyta</taxon>
        <taxon>Spermatophyta</taxon>
        <taxon>Magnoliopsida</taxon>
        <taxon>Ranunculales</taxon>
        <taxon>Papaveraceae</taxon>
        <taxon>Papaveroideae</taxon>
        <taxon>Papaver</taxon>
    </lineage>
</organism>
<accession>A0A4Y7IK13</accession>
<dbReference type="GO" id="GO:0009834">
    <property type="term" value="P:plant-type secondary cell wall biogenesis"/>
    <property type="evidence" value="ECO:0007669"/>
    <property type="project" value="TreeGrafter"/>
</dbReference>
<reference evidence="5 6" key="1">
    <citation type="journal article" date="2018" name="Science">
        <title>The opium poppy genome and morphinan production.</title>
        <authorList>
            <person name="Guo L."/>
            <person name="Winzer T."/>
            <person name="Yang X."/>
            <person name="Li Y."/>
            <person name="Ning Z."/>
            <person name="He Z."/>
            <person name="Teodor R."/>
            <person name="Lu Y."/>
            <person name="Bowser T.A."/>
            <person name="Graham I.A."/>
            <person name="Ye K."/>
        </authorList>
    </citation>
    <scope>NUCLEOTIDE SEQUENCE [LARGE SCALE GENOMIC DNA]</scope>
    <source>
        <strain evidence="6">cv. HN1</strain>
        <tissue evidence="5">Leaves</tissue>
    </source>
</reference>
<evidence type="ECO:0000256" key="2">
    <source>
        <dbReference type="ARBA" id="ARBA00022692"/>
    </source>
</evidence>